<keyword evidence="1" id="KW-0472">Membrane</keyword>
<feature type="transmembrane region" description="Helical" evidence="1">
    <location>
        <begin position="61"/>
        <end position="79"/>
    </location>
</feature>
<organism evidence="2">
    <name type="scientific">Trypanosoma vivax (strain Y486)</name>
    <dbReference type="NCBI Taxonomy" id="1055687"/>
    <lineage>
        <taxon>Eukaryota</taxon>
        <taxon>Discoba</taxon>
        <taxon>Euglenozoa</taxon>
        <taxon>Kinetoplastea</taxon>
        <taxon>Metakinetoplastina</taxon>
        <taxon>Trypanosomatida</taxon>
        <taxon>Trypanosomatidae</taxon>
        <taxon>Trypanosoma</taxon>
        <taxon>Duttonella</taxon>
    </lineage>
</organism>
<dbReference type="AlphaFoldDB" id="G0UBW1"/>
<dbReference type="EMBL" id="HE573027">
    <property type="protein sequence ID" value="CCC53309.1"/>
    <property type="molecule type" value="Genomic_DNA"/>
</dbReference>
<gene>
    <name evidence="2" type="ORF">TVY486_1107930</name>
</gene>
<reference evidence="2" key="1">
    <citation type="journal article" date="2012" name="Proc. Natl. Acad. Sci. U.S.A.">
        <title>Antigenic diversity is generated by distinct evolutionary mechanisms in African trypanosome species.</title>
        <authorList>
            <person name="Jackson A.P."/>
            <person name="Berry A."/>
            <person name="Aslett M."/>
            <person name="Allison H.C."/>
            <person name="Burton P."/>
            <person name="Vavrova-Anderson J."/>
            <person name="Brown R."/>
            <person name="Browne H."/>
            <person name="Corton N."/>
            <person name="Hauser H."/>
            <person name="Gamble J."/>
            <person name="Gilderthorp R."/>
            <person name="Marcello L."/>
            <person name="McQuillan J."/>
            <person name="Otto T.D."/>
            <person name="Quail M.A."/>
            <person name="Sanders M.J."/>
            <person name="van Tonder A."/>
            <person name="Ginger M.L."/>
            <person name="Field M.C."/>
            <person name="Barry J.D."/>
            <person name="Hertz-Fowler C."/>
            <person name="Berriman M."/>
        </authorList>
    </citation>
    <scope>NUCLEOTIDE SEQUENCE</scope>
    <source>
        <strain evidence="2">Y486</strain>
    </source>
</reference>
<proteinExistence type="predicted"/>
<accession>G0UBW1</accession>
<keyword evidence="1" id="KW-1133">Transmembrane helix</keyword>
<sequence length="192" mass="22155">MLARRIKCCKGGRVIFYVDYILRSCALQSPHLGPVTLHSHSHARPACFITSPSSPLHFNTFAFLLFCSLFFFFFFYFHARVTCRARTKLQRETVMHFISLSHQRHDTLVFSFIRLLLCSLLVLRSNRNCCYRRAELERYNKFPSCRLFVYNFPSSLSTIQITTTTTTTTIIIIIIIVVVVVIINFGAIGVLS</sequence>
<dbReference type="VEuPathDB" id="TriTrypDB:TvY486_1107930"/>
<evidence type="ECO:0000256" key="1">
    <source>
        <dbReference type="SAM" id="Phobius"/>
    </source>
</evidence>
<keyword evidence="1" id="KW-0812">Transmembrane</keyword>
<evidence type="ECO:0000313" key="2">
    <source>
        <dbReference type="EMBL" id="CCC53309.1"/>
    </source>
</evidence>
<name>G0UBW1_TRYVY</name>
<protein>
    <submittedName>
        <fullName evidence="2">Uncharacterized protein</fullName>
    </submittedName>
</protein>
<feature type="transmembrane region" description="Helical" evidence="1">
    <location>
        <begin position="169"/>
        <end position="191"/>
    </location>
</feature>